<dbReference type="InterPro" id="IPR029058">
    <property type="entry name" value="AB_hydrolase_fold"/>
</dbReference>
<name>A0A443SIW1_9ACAR</name>
<evidence type="ECO:0000259" key="7">
    <source>
        <dbReference type="Pfam" id="PF00135"/>
    </source>
</evidence>
<dbReference type="OrthoDB" id="408631at2759"/>
<feature type="transmembrane region" description="Helical" evidence="5">
    <location>
        <begin position="689"/>
        <end position="712"/>
    </location>
</feature>
<evidence type="ECO:0000256" key="4">
    <source>
        <dbReference type="SAM" id="MobiDB-lite"/>
    </source>
</evidence>
<feature type="compositionally biased region" description="Polar residues" evidence="4">
    <location>
        <begin position="747"/>
        <end position="765"/>
    </location>
</feature>
<gene>
    <name evidence="8" type="ORF">B4U80_03185</name>
</gene>
<dbReference type="EMBL" id="NCKV01001996">
    <property type="protein sequence ID" value="RWS27463.1"/>
    <property type="molecule type" value="Genomic_DNA"/>
</dbReference>
<keyword evidence="5" id="KW-0472">Membrane</keyword>
<accession>A0A443SIW1</accession>
<feature type="signal peptide" evidence="6">
    <location>
        <begin position="1"/>
        <end position="22"/>
    </location>
</feature>
<dbReference type="SUPFAM" id="SSF53474">
    <property type="entry name" value="alpha/beta-Hydrolases"/>
    <property type="match status" value="1"/>
</dbReference>
<comment type="similarity">
    <text evidence="1">Belongs to the type-B carboxylesterase/lipase family.</text>
</comment>
<keyword evidence="2 6" id="KW-0732">Signal</keyword>
<dbReference type="STRING" id="299467.A0A443SIW1"/>
<proteinExistence type="inferred from homology"/>
<evidence type="ECO:0000313" key="8">
    <source>
        <dbReference type="EMBL" id="RWS27463.1"/>
    </source>
</evidence>
<dbReference type="PANTHER" id="PTHR43903">
    <property type="entry name" value="NEUROLIGIN"/>
    <property type="match status" value="1"/>
</dbReference>
<dbReference type="Gene3D" id="3.40.50.1820">
    <property type="entry name" value="alpha/beta hydrolase"/>
    <property type="match status" value="1"/>
</dbReference>
<keyword evidence="9" id="KW-1185">Reference proteome</keyword>
<feature type="chain" id="PRO_5019300394" evidence="6">
    <location>
        <begin position="23"/>
        <end position="786"/>
    </location>
</feature>
<dbReference type="InterPro" id="IPR051093">
    <property type="entry name" value="Neuroligin/BSAL"/>
</dbReference>
<protein>
    <submittedName>
        <fullName evidence="8">Neuroligin-4: Y-linked-like protein</fullName>
    </submittedName>
</protein>
<dbReference type="Pfam" id="PF00135">
    <property type="entry name" value="COesterase"/>
    <property type="match status" value="1"/>
</dbReference>
<keyword evidence="3" id="KW-0325">Glycoprotein</keyword>
<evidence type="ECO:0000256" key="2">
    <source>
        <dbReference type="ARBA" id="ARBA00022729"/>
    </source>
</evidence>
<keyword evidence="5" id="KW-0812">Transmembrane</keyword>
<evidence type="ECO:0000313" key="9">
    <source>
        <dbReference type="Proteomes" id="UP000288716"/>
    </source>
</evidence>
<dbReference type="InterPro" id="IPR002018">
    <property type="entry name" value="CarbesteraseB"/>
</dbReference>
<dbReference type="VEuPathDB" id="VectorBase:LDEU004577"/>
<keyword evidence="5" id="KW-1133">Transmembrane helix</keyword>
<evidence type="ECO:0000256" key="5">
    <source>
        <dbReference type="SAM" id="Phobius"/>
    </source>
</evidence>
<evidence type="ECO:0000256" key="1">
    <source>
        <dbReference type="ARBA" id="ARBA00005964"/>
    </source>
</evidence>
<sequence>MKSCNFGSNFLFTSLLFLLNYGSRITLVVNGQYAQNEPSNSQFQSPQYGPHNRNPWSQDYGTASSHLEFENSDSRCKNTLKNERLNLPEKVDVTTNYGKVTGRYVYLCDGPNVAPQDRPVEEGYSNRYGYRPYPKIYFNATAFFGIPYARPPVKEQSLRFKPPQPPLNWGVIDASKFKPPCTQSRNYTGKDRMIPFIDEDCLYLNIYSPYATTPIRNPYPVMIYIHGGNYDHGTGNIFPGHMLAATQQVVVITFNYRLGMLGFLATADNASAGNFGSLDQVQLIHWVRQNIRNFNGDPNLITLFGPGAGAASAGLLAISPLTRRYIKRVIAQSGAAVADWATITDPLYIKNMSLVAGLTFGCQSLAYSSYKLVECLKSRSYSEISLNDVKQDVGWLPWAPVPDFQTRSQDIQFMPFTPEEFLERGFPLHEPHLDAYLSGVTRDEGSAHLLEDEEIVRKSFFVTKDLFHRRVSQFIKVYNATLNPDAVISAIKFMYTPGADPNNETQIRQGLVDMYTDSWYTAGNDKMVRLMLKNRIKTYMYVLNYTLEGLQNPDWIGVSHDTEYLLASGAPFMDKLFYPSYLKLQDVVWTESDRNMSQFFMESWANFARTGNPTPRSLFNTILWESMSLNNLQYLPVNSTNFTTVMHRDFRLKQSQFWQEYIPSLVGKITPTWPPMFDAVEEELRIYQAAMWAVLAALIILIFIAALCSCLYCRAKRDRIGDAAVDLQFPDIATMANQYNAPSTRANSEISLSSRSRTDYPYSQKTPKKVNEKVITSGVRDKHTPV</sequence>
<dbReference type="PROSITE" id="PS00941">
    <property type="entry name" value="CARBOXYLESTERASE_B_2"/>
    <property type="match status" value="1"/>
</dbReference>
<organism evidence="8 9">
    <name type="scientific">Leptotrombidium deliense</name>
    <dbReference type="NCBI Taxonomy" id="299467"/>
    <lineage>
        <taxon>Eukaryota</taxon>
        <taxon>Metazoa</taxon>
        <taxon>Ecdysozoa</taxon>
        <taxon>Arthropoda</taxon>
        <taxon>Chelicerata</taxon>
        <taxon>Arachnida</taxon>
        <taxon>Acari</taxon>
        <taxon>Acariformes</taxon>
        <taxon>Trombidiformes</taxon>
        <taxon>Prostigmata</taxon>
        <taxon>Anystina</taxon>
        <taxon>Parasitengona</taxon>
        <taxon>Trombiculoidea</taxon>
        <taxon>Trombiculidae</taxon>
        <taxon>Leptotrombidium</taxon>
    </lineage>
</organism>
<feature type="domain" description="Carboxylesterase type B" evidence="7">
    <location>
        <begin position="139"/>
        <end position="658"/>
    </location>
</feature>
<dbReference type="InterPro" id="IPR019819">
    <property type="entry name" value="Carboxylesterase_B_CS"/>
</dbReference>
<comment type="caution">
    <text evidence="8">The sequence shown here is derived from an EMBL/GenBank/DDBJ whole genome shotgun (WGS) entry which is preliminary data.</text>
</comment>
<dbReference type="Proteomes" id="UP000288716">
    <property type="component" value="Unassembled WGS sequence"/>
</dbReference>
<evidence type="ECO:0000256" key="6">
    <source>
        <dbReference type="SAM" id="SignalP"/>
    </source>
</evidence>
<evidence type="ECO:0000256" key="3">
    <source>
        <dbReference type="ARBA" id="ARBA00023180"/>
    </source>
</evidence>
<reference evidence="8 9" key="1">
    <citation type="journal article" date="2018" name="Gigascience">
        <title>Genomes of trombidid mites reveal novel predicted allergens and laterally-transferred genes associated with secondary metabolism.</title>
        <authorList>
            <person name="Dong X."/>
            <person name="Chaisiri K."/>
            <person name="Xia D."/>
            <person name="Armstrong S.D."/>
            <person name="Fang Y."/>
            <person name="Donnelly M.J."/>
            <person name="Kadowaki T."/>
            <person name="McGarry J.W."/>
            <person name="Darby A.C."/>
            <person name="Makepeace B.L."/>
        </authorList>
    </citation>
    <scope>NUCLEOTIDE SEQUENCE [LARGE SCALE GENOMIC DNA]</scope>
    <source>
        <strain evidence="8">UoL-UT</strain>
    </source>
</reference>
<dbReference type="AlphaFoldDB" id="A0A443SIW1"/>
<feature type="region of interest" description="Disordered" evidence="4">
    <location>
        <begin position="747"/>
        <end position="768"/>
    </location>
</feature>